<dbReference type="KEGG" id="srq:SR187_3250"/>
<organism evidence="2 3">
    <name type="scientific">Streptococcus ruminantium</name>
    <dbReference type="NCBI Taxonomy" id="1917441"/>
    <lineage>
        <taxon>Bacteria</taxon>
        <taxon>Bacillati</taxon>
        <taxon>Bacillota</taxon>
        <taxon>Bacilli</taxon>
        <taxon>Lactobacillales</taxon>
        <taxon>Streptococcaceae</taxon>
        <taxon>Streptococcus</taxon>
    </lineage>
</organism>
<sequence>MQMNEWIKQFQLENNHLLGPFFYGTPLALRFEIGPSGEMSHPLYLDRAYERAIRLLEQASSNYDYLLLSLLREEDRNVEVSLRHFTSRFGFEAPPQPELFEIVGPVGELLIFERYLFPISTQNLKDIIKEIVWADFGGFAYLSASVLLLSTCDNVIYHCYDDRGVDIAVLNHQKRHELFHGCHDLLFDYDMEEMMRRMDSNM</sequence>
<feature type="domain" description="DUF3885" evidence="1">
    <location>
        <begin position="9"/>
        <end position="190"/>
    </location>
</feature>
<evidence type="ECO:0000313" key="2">
    <source>
        <dbReference type="EMBL" id="BBA92259.1"/>
    </source>
</evidence>
<dbReference type="InterPro" id="IPR024976">
    <property type="entry name" value="DUF3885"/>
</dbReference>
<reference evidence="2 3" key="1">
    <citation type="journal article" date="2018" name="Genome Biol. Evol.">
        <title>Complete Genome Sequence of Streptococcus ruminantium sp. nov. GUT-187T (=DSM 104980T =JCM 31869T), the Type Strain of S. ruminantium, and Comparison with Genome Sequences of Streptococcus suis Strains.</title>
        <authorList>
            <person name="Tohya M."/>
            <person name="Sekizaki T."/>
            <person name="Miyoshi-Akiyama T."/>
        </authorList>
    </citation>
    <scope>NUCLEOTIDE SEQUENCE [LARGE SCALE GENOMIC DNA]</scope>
    <source>
        <strain evidence="2 3">GUT187T</strain>
    </source>
</reference>
<dbReference type="OrthoDB" id="72213at2"/>
<dbReference type="EMBL" id="AP018400">
    <property type="protein sequence ID" value="BBA92259.1"/>
    <property type="molecule type" value="Genomic_DNA"/>
</dbReference>
<evidence type="ECO:0000259" key="1">
    <source>
        <dbReference type="Pfam" id="PF13021"/>
    </source>
</evidence>
<dbReference type="AlphaFoldDB" id="A0A2Z5TLM4"/>
<gene>
    <name evidence="2" type="ORF">SR187_3250</name>
</gene>
<proteinExistence type="predicted"/>
<accession>A0A2Z5TLM4</accession>
<evidence type="ECO:0000313" key="3">
    <source>
        <dbReference type="Proteomes" id="UP000269331"/>
    </source>
</evidence>
<name>A0A2Z5TLM4_9STRE</name>
<dbReference type="Pfam" id="PF13021">
    <property type="entry name" value="DUF3885"/>
    <property type="match status" value="1"/>
</dbReference>
<protein>
    <submittedName>
        <fullName evidence="2">DUF3885 domain-containing protein</fullName>
    </submittedName>
</protein>
<dbReference type="Proteomes" id="UP000269331">
    <property type="component" value="Chromosome"/>
</dbReference>